<evidence type="ECO:0008006" key="3">
    <source>
        <dbReference type="Google" id="ProtNLM"/>
    </source>
</evidence>
<organism evidence="1 2">
    <name type="scientific">Popillia japonica</name>
    <name type="common">Japanese beetle</name>
    <dbReference type="NCBI Taxonomy" id="7064"/>
    <lineage>
        <taxon>Eukaryota</taxon>
        <taxon>Metazoa</taxon>
        <taxon>Ecdysozoa</taxon>
        <taxon>Arthropoda</taxon>
        <taxon>Hexapoda</taxon>
        <taxon>Insecta</taxon>
        <taxon>Pterygota</taxon>
        <taxon>Neoptera</taxon>
        <taxon>Endopterygota</taxon>
        <taxon>Coleoptera</taxon>
        <taxon>Polyphaga</taxon>
        <taxon>Scarabaeiformia</taxon>
        <taxon>Scarabaeidae</taxon>
        <taxon>Rutelinae</taxon>
        <taxon>Popillia</taxon>
    </lineage>
</organism>
<dbReference type="EMBL" id="JASPKY010000819">
    <property type="protein sequence ID" value="KAK9681379.1"/>
    <property type="molecule type" value="Genomic_DNA"/>
</dbReference>
<dbReference type="AlphaFoldDB" id="A0AAW1HXM2"/>
<evidence type="ECO:0000313" key="2">
    <source>
        <dbReference type="Proteomes" id="UP001458880"/>
    </source>
</evidence>
<gene>
    <name evidence="1" type="ORF">QE152_g38355</name>
</gene>
<sequence>MPRNYKKKTNIRREWSQDHYDQPIMISLPSHTTHCMQPLDVAFYGPLTTYYGQACDRFMINNPGKVITERNIGHMFGEAYLKAATLEIDSNK</sequence>
<dbReference type="Proteomes" id="UP001458880">
    <property type="component" value="Unassembled WGS sequence"/>
</dbReference>
<reference evidence="1 2" key="1">
    <citation type="journal article" date="2024" name="BMC Genomics">
        <title>De novo assembly and annotation of Popillia japonica's genome with initial clues to its potential as an invasive pest.</title>
        <authorList>
            <person name="Cucini C."/>
            <person name="Boschi S."/>
            <person name="Funari R."/>
            <person name="Cardaioli E."/>
            <person name="Iannotti N."/>
            <person name="Marturano G."/>
            <person name="Paoli F."/>
            <person name="Bruttini M."/>
            <person name="Carapelli A."/>
            <person name="Frati F."/>
            <person name="Nardi F."/>
        </authorList>
    </citation>
    <scope>NUCLEOTIDE SEQUENCE [LARGE SCALE GENOMIC DNA]</scope>
    <source>
        <strain evidence="1">DMR45628</strain>
    </source>
</reference>
<evidence type="ECO:0000313" key="1">
    <source>
        <dbReference type="EMBL" id="KAK9681379.1"/>
    </source>
</evidence>
<name>A0AAW1HXM2_POPJA</name>
<proteinExistence type="predicted"/>
<protein>
    <recommendedName>
        <fullName evidence="3">DDE-1 domain-containing protein</fullName>
    </recommendedName>
</protein>
<comment type="caution">
    <text evidence="1">The sequence shown here is derived from an EMBL/GenBank/DDBJ whole genome shotgun (WGS) entry which is preliminary data.</text>
</comment>
<keyword evidence="2" id="KW-1185">Reference proteome</keyword>
<accession>A0AAW1HXM2</accession>